<feature type="domain" description="Isochorismatase-like" evidence="2">
    <location>
        <begin position="11"/>
        <end position="187"/>
    </location>
</feature>
<dbReference type="GO" id="GO:0016787">
    <property type="term" value="F:hydrolase activity"/>
    <property type="evidence" value="ECO:0007669"/>
    <property type="project" value="UniProtKB-KW"/>
</dbReference>
<keyword evidence="1" id="KW-0378">Hydrolase</keyword>
<dbReference type="InterPro" id="IPR050272">
    <property type="entry name" value="Isochorismatase-like_hydrls"/>
</dbReference>
<evidence type="ECO:0000256" key="1">
    <source>
        <dbReference type="ARBA" id="ARBA00022801"/>
    </source>
</evidence>
<dbReference type="PANTHER" id="PTHR43540:SF1">
    <property type="entry name" value="ISOCHORISMATASE HYDROLASE"/>
    <property type="match status" value="1"/>
</dbReference>
<dbReference type="EMBL" id="UINC01002413">
    <property type="protein sequence ID" value="SUZ96411.1"/>
    <property type="molecule type" value="Genomic_DNA"/>
</dbReference>
<dbReference type="InterPro" id="IPR000868">
    <property type="entry name" value="Isochorismatase-like_dom"/>
</dbReference>
<evidence type="ECO:0000313" key="3">
    <source>
        <dbReference type="EMBL" id="SUZ96411.1"/>
    </source>
</evidence>
<dbReference type="PANTHER" id="PTHR43540">
    <property type="entry name" value="PEROXYUREIDOACRYLATE/UREIDOACRYLATE AMIDOHYDROLASE-RELATED"/>
    <property type="match status" value="1"/>
</dbReference>
<accession>A0A381RZ63</accession>
<dbReference type="SUPFAM" id="SSF52499">
    <property type="entry name" value="Isochorismatase-like hydrolases"/>
    <property type="match status" value="1"/>
</dbReference>
<dbReference type="InterPro" id="IPR036380">
    <property type="entry name" value="Isochorismatase-like_sf"/>
</dbReference>
<dbReference type="Pfam" id="PF00857">
    <property type="entry name" value="Isochorismatase"/>
    <property type="match status" value="1"/>
</dbReference>
<dbReference type="AlphaFoldDB" id="A0A381RZ63"/>
<organism evidence="3">
    <name type="scientific">marine metagenome</name>
    <dbReference type="NCBI Taxonomy" id="408172"/>
    <lineage>
        <taxon>unclassified sequences</taxon>
        <taxon>metagenomes</taxon>
        <taxon>ecological metagenomes</taxon>
    </lineage>
</organism>
<proteinExistence type="predicted"/>
<sequence length="196" mass="21191">MPDLTLKRGHTAVLIADFYAEMMNTLPHATERGVVEKAAAVQAAAREAGVMVCYCATVFRPGYPEIGQRNKTFSQRKSSGQIAVPDPMDVIHPSVHPIEGEVVVGKHRVNALHGTGLDVALRANDIHDLVIFGYATSGVVLSTVRYGADLDYNLIVVEDCCSDSDVDVHEFLTTRIFPRQSEVTGSDDVIQALGAI</sequence>
<reference evidence="3" key="1">
    <citation type="submission" date="2018-05" db="EMBL/GenBank/DDBJ databases">
        <authorList>
            <person name="Lanie J.A."/>
            <person name="Ng W.-L."/>
            <person name="Kazmierczak K.M."/>
            <person name="Andrzejewski T.M."/>
            <person name="Davidsen T.M."/>
            <person name="Wayne K.J."/>
            <person name="Tettelin H."/>
            <person name="Glass J.I."/>
            <person name="Rusch D."/>
            <person name="Podicherti R."/>
            <person name="Tsui H.-C.T."/>
            <person name="Winkler M.E."/>
        </authorList>
    </citation>
    <scope>NUCLEOTIDE SEQUENCE</scope>
</reference>
<evidence type="ECO:0000259" key="2">
    <source>
        <dbReference type="Pfam" id="PF00857"/>
    </source>
</evidence>
<dbReference type="CDD" id="cd00431">
    <property type="entry name" value="cysteine_hydrolases"/>
    <property type="match status" value="1"/>
</dbReference>
<gene>
    <name evidence="3" type="ORF">METZ01_LOCUS49265</name>
</gene>
<name>A0A381RZ63_9ZZZZ</name>
<protein>
    <recommendedName>
        <fullName evidence="2">Isochorismatase-like domain-containing protein</fullName>
    </recommendedName>
</protein>
<dbReference type="Gene3D" id="3.40.50.850">
    <property type="entry name" value="Isochorismatase-like"/>
    <property type="match status" value="1"/>
</dbReference>